<feature type="signal peptide" evidence="1">
    <location>
        <begin position="1"/>
        <end position="18"/>
    </location>
</feature>
<evidence type="ECO:0000256" key="1">
    <source>
        <dbReference type="SAM" id="SignalP"/>
    </source>
</evidence>
<proteinExistence type="predicted"/>
<dbReference type="Proteomes" id="UP000076842">
    <property type="component" value="Unassembled WGS sequence"/>
</dbReference>
<reference evidence="2 3" key="1">
    <citation type="journal article" date="2016" name="Mol. Biol. Evol.">
        <title>Comparative Genomics of Early-Diverging Mushroom-Forming Fungi Provides Insights into the Origins of Lignocellulose Decay Capabilities.</title>
        <authorList>
            <person name="Nagy L.G."/>
            <person name="Riley R."/>
            <person name="Tritt A."/>
            <person name="Adam C."/>
            <person name="Daum C."/>
            <person name="Floudas D."/>
            <person name="Sun H."/>
            <person name="Yadav J.S."/>
            <person name="Pangilinan J."/>
            <person name="Larsson K.H."/>
            <person name="Matsuura K."/>
            <person name="Barry K."/>
            <person name="Labutti K."/>
            <person name="Kuo R."/>
            <person name="Ohm R.A."/>
            <person name="Bhattacharya S.S."/>
            <person name="Shirouzu T."/>
            <person name="Yoshinaga Y."/>
            <person name="Martin F.M."/>
            <person name="Grigoriev I.V."/>
            <person name="Hibbett D.S."/>
        </authorList>
    </citation>
    <scope>NUCLEOTIDE SEQUENCE [LARGE SCALE GENOMIC DNA]</scope>
    <source>
        <strain evidence="2 3">HHB12733</strain>
    </source>
</reference>
<keyword evidence="3" id="KW-1185">Reference proteome</keyword>
<feature type="chain" id="PRO_5007856090" evidence="1">
    <location>
        <begin position="19"/>
        <end position="158"/>
    </location>
</feature>
<accession>A0A165CNG0</accession>
<keyword evidence="1" id="KW-0732">Signal</keyword>
<name>A0A165CNG0_9BASI</name>
<sequence length="158" mass="16111">MFTSVAALLLVTAVGTQGLAIKARDTCSNWACPATDTAGEAVYASVVDNGVLVCTYDYYAVPGGYTAGTVCNYVPSTGAYYAGYGNCPATASAVYSCPTEDTAGEAIYAAVDDNGILVCTYDYYAIPGGYTAGTVCNYEASTGAYYAGYGNCPSTASC</sequence>
<evidence type="ECO:0000313" key="3">
    <source>
        <dbReference type="Proteomes" id="UP000076842"/>
    </source>
</evidence>
<gene>
    <name evidence="2" type="ORF">CALCODRAFT_503965</name>
</gene>
<dbReference type="InParanoid" id="A0A165CNG0"/>
<dbReference type="EMBL" id="KV424126">
    <property type="protein sequence ID" value="KZT51101.1"/>
    <property type="molecule type" value="Genomic_DNA"/>
</dbReference>
<evidence type="ECO:0000313" key="2">
    <source>
        <dbReference type="EMBL" id="KZT51101.1"/>
    </source>
</evidence>
<protein>
    <submittedName>
        <fullName evidence="2">Uncharacterized protein</fullName>
    </submittedName>
</protein>
<organism evidence="2 3">
    <name type="scientific">Calocera cornea HHB12733</name>
    <dbReference type="NCBI Taxonomy" id="1353952"/>
    <lineage>
        <taxon>Eukaryota</taxon>
        <taxon>Fungi</taxon>
        <taxon>Dikarya</taxon>
        <taxon>Basidiomycota</taxon>
        <taxon>Agaricomycotina</taxon>
        <taxon>Dacrymycetes</taxon>
        <taxon>Dacrymycetales</taxon>
        <taxon>Dacrymycetaceae</taxon>
        <taxon>Calocera</taxon>
    </lineage>
</organism>
<dbReference type="AlphaFoldDB" id="A0A165CNG0"/>
<dbReference type="OrthoDB" id="10393815at2759"/>